<evidence type="ECO:0000313" key="1">
    <source>
        <dbReference type="EMBL" id="SDA49713.1"/>
    </source>
</evidence>
<protein>
    <submittedName>
        <fullName evidence="1">Uncharacterized protein</fullName>
    </submittedName>
</protein>
<evidence type="ECO:0000313" key="2">
    <source>
        <dbReference type="Proteomes" id="UP000198588"/>
    </source>
</evidence>
<gene>
    <name evidence="1" type="ORF">SAMN02927914_00811</name>
</gene>
<reference evidence="1 2" key="1">
    <citation type="submission" date="2016-10" db="EMBL/GenBank/DDBJ databases">
        <authorList>
            <person name="de Groot N.N."/>
        </authorList>
    </citation>
    <scope>NUCLEOTIDE SEQUENCE [LARGE SCALE GENOMIC DNA]</scope>
    <source>
        <strain evidence="1 2">CGMCC 1.12097</strain>
    </source>
</reference>
<dbReference type="STRING" id="1165689.SAMN02927914_00811"/>
<organism evidence="1 2">
    <name type="scientific">Mesorhizobium qingshengii</name>
    <dbReference type="NCBI Taxonomy" id="1165689"/>
    <lineage>
        <taxon>Bacteria</taxon>
        <taxon>Pseudomonadati</taxon>
        <taxon>Pseudomonadota</taxon>
        <taxon>Alphaproteobacteria</taxon>
        <taxon>Hyphomicrobiales</taxon>
        <taxon>Phyllobacteriaceae</taxon>
        <taxon>Mesorhizobium</taxon>
    </lineage>
</organism>
<dbReference type="EMBL" id="FMXM01000003">
    <property type="protein sequence ID" value="SDA49713.1"/>
    <property type="molecule type" value="Genomic_DNA"/>
</dbReference>
<proteinExistence type="predicted"/>
<dbReference type="AlphaFoldDB" id="A0A1G5VV29"/>
<accession>A0A1G5VV29</accession>
<name>A0A1G5VV29_9HYPH</name>
<dbReference type="Proteomes" id="UP000198588">
    <property type="component" value="Unassembled WGS sequence"/>
</dbReference>
<dbReference type="RefSeq" id="WP_244529510.1">
    <property type="nucleotide sequence ID" value="NZ_FMXM01000003.1"/>
</dbReference>
<sequence length="119" mass="13311">MGHLKVFLYPRIIKSAFYFVVNTPVTTFRSRYRCSAPPARSISGRESLWDGVALGVANQTGYDYKWDDNRLKRETGNQSGAKQTKNTLRDSVCSSLKTMIVTGQIPPGSRVTETTSRCD</sequence>